<keyword evidence="6" id="KW-1185">Reference proteome</keyword>
<name>A0A4P9Y2T9_9FUNG</name>
<dbReference type="OrthoDB" id="10390848at2759"/>
<gene>
    <name evidence="5" type="ORF">BJ684DRAFT_17113</name>
</gene>
<dbReference type="Proteomes" id="UP000267251">
    <property type="component" value="Unassembled WGS sequence"/>
</dbReference>
<organism evidence="5 6">
    <name type="scientific">Piptocephalis cylindrospora</name>
    <dbReference type="NCBI Taxonomy" id="1907219"/>
    <lineage>
        <taxon>Eukaryota</taxon>
        <taxon>Fungi</taxon>
        <taxon>Fungi incertae sedis</taxon>
        <taxon>Zoopagomycota</taxon>
        <taxon>Zoopagomycotina</taxon>
        <taxon>Zoopagomycetes</taxon>
        <taxon>Zoopagales</taxon>
        <taxon>Piptocephalidaceae</taxon>
        <taxon>Piptocephalis</taxon>
    </lineage>
</organism>
<feature type="region of interest" description="Disordered" evidence="2">
    <location>
        <begin position="136"/>
        <end position="169"/>
    </location>
</feature>
<dbReference type="Pfam" id="PF10342">
    <property type="entry name" value="Kre9_KNH"/>
    <property type="match status" value="1"/>
</dbReference>
<evidence type="ECO:0000313" key="5">
    <source>
        <dbReference type="EMBL" id="RKP12391.1"/>
    </source>
</evidence>
<keyword evidence="1 3" id="KW-0732">Signal</keyword>
<evidence type="ECO:0000256" key="2">
    <source>
        <dbReference type="SAM" id="MobiDB-lite"/>
    </source>
</evidence>
<feature type="compositionally biased region" description="Pro residues" evidence="2">
    <location>
        <begin position="145"/>
        <end position="164"/>
    </location>
</feature>
<evidence type="ECO:0000259" key="4">
    <source>
        <dbReference type="Pfam" id="PF10342"/>
    </source>
</evidence>
<accession>A0A4P9Y2T9</accession>
<feature type="signal peptide" evidence="3">
    <location>
        <begin position="1"/>
        <end position="21"/>
    </location>
</feature>
<reference evidence="6" key="1">
    <citation type="journal article" date="2018" name="Nat. Microbiol.">
        <title>Leveraging single-cell genomics to expand the fungal tree of life.</title>
        <authorList>
            <person name="Ahrendt S.R."/>
            <person name="Quandt C.A."/>
            <person name="Ciobanu D."/>
            <person name="Clum A."/>
            <person name="Salamov A."/>
            <person name="Andreopoulos B."/>
            <person name="Cheng J.F."/>
            <person name="Woyke T."/>
            <person name="Pelin A."/>
            <person name="Henrissat B."/>
            <person name="Reynolds N.K."/>
            <person name="Benny G.L."/>
            <person name="Smith M.E."/>
            <person name="James T.Y."/>
            <person name="Grigoriev I.V."/>
        </authorList>
    </citation>
    <scope>NUCLEOTIDE SEQUENCE [LARGE SCALE GENOMIC DNA]</scope>
</reference>
<dbReference type="InterPro" id="IPR018466">
    <property type="entry name" value="Kre9/Knh1-like_N"/>
</dbReference>
<proteinExistence type="predicted"/>
<feature type="chain" id="PRO_5020209485" description="Yeast cell wall synthesis Kre9/Knh1-like N-terminal domain-containing protein" evidence="3">
    <location>
        <begin position="22"/>
        <end position="231"/>
    </location>
</feature>
<evidence type="ECO:0000256" key="3">
    <source>
        <dbReference type="SAM" id="SignalP"/>
    </source>
</evidence>
<sequence>MIIPALTTFTLLLVTAAKARGANVFTITEPTAASYWVSGTPVSINWSIDPAHEYSNNTTVKLELWLGNAPGGGVLSSASAGKIVTTIGGLIPATAGSVAWTAPWAPEVSNNYYIRLERNKQKEGLKALFERVETAESPRFRIEPSPSPSPGSPPVPPPQAPPITGPGNATLSCETAMRAECSRLNLTYAGECHCGSAILSQGSKAQNPSLAPFPSSPPLLLPVLLIGLFLF</sequence>
<protein>
    <recommendedName>
        <fullName evidence="4">Yeast cell wall synthesis Kre9/Knh1-like N-terminal domain-containing protein</fullName>
    </recommendedName>
</protein>
<feature type="domain" description="Yeast cell wall synthesis Kre9/Knh1-like N-terminal" evidence="4">
    <location>
        <begin position="30"/>
        <end position="122"/>
    </location>
</feature>
<evidence type="ECO:0000256" key="1">
    <source>
        <dbReference type="ARBA" id="ARBA00022729"/>
    </source>
</evidence>
<dbReference type="AlphaFoldDB" id="A0A4P9Y2T9"/>
<evidence type="ECO:0000313" key="6">
    <source>
        <dbReference type="Proteomes" id="UP000267251"/>
    </source>
</evidence>
<dbReference type="EMBL" id="KZ988349">
    <property type="protein sequence ID" value="RKP12391.1"/>
    <property type="molecule type" value="Genomic_DNA"/>
</dbReference>